<dbReference type="CDD" id="cd01169">
    <property type="entry name" value="HMPP_kinase"/>
    <property type="match status" value="1"/>
</dbReference>
<proteinExistence type="predicted"/>
<sequence length="261" mass="29765">MAHKKKILIISGYDPTGGAGILLDTKTIHLLNGYALGVPTCLTIQDTQRVYKVYEIDSKYFIKSLEYLINDVKEIDAVKIGALYSEKIINTVIDIIIKYRLTNIVLDPIIKPTKGTKLLKKNSLQKLVQLMSLCTIITPNIPEAEALLNIKIETLEDIKTTIFNLNKQFNIKNIVLKGGHLPINNKVYDILYTKDKYIFYPKILRQNLNVHGTGCVFSSIFAYYLSKEKNIEDAFYNTEYTFDKIINNIIQIGHGQKVFNI</sequence>
<dbReference type="Pfam" id="PF08543">
    <property type="entry name" value="Phos_pyr_kin"/>
    <property type="match status" value="1"/>
</dbReference>
<dbReference type="GO" id="GO:0009228">
    <property type="term" value="P:thiamine biosynthetic process"/>
    <property type="evidence" value="ECO:0007669"/>
    <property type="project" value="InterPro"/>
</dbReference>
<dbReference type="GO" id="GO:0008972">
    <property type="term" value="F:phosphomethylpyrimidine kinase activity"/>
    <property type="evidence" value="ECO:0007669"/>
    <property type="project" value="InterPro"/>
</dbReference>
<dbReference type="EMBL" id="DTIN01000014">
    <property type="protein sequence ID" value="HFX13291.1"/>
    <property type="molecule type" value="Genomic_DNA"/>
</dbReference>
<dbReference type="AlphaFoldDB" id="A0A7C3MKL7"/>
<evidence type="ECO:0000256" key="2">
    <source>
        <dbReference type="ARBA" id="ARBA00012135"/>
    </source>
</evidence>
<evidence type="ECO:0000256" key="1">
    <source>
        <dbReference type="ARBA" id="ARBA00004948"/>
    </source>
</evidence>
<dbReference type="GO" id="GO:0008902">
    <property type="term" value="F:hydroxymethylpyrimidine kinase activity"/>
    <property type="evidence" value="ECO:0007669"/>
    <property type="project" value="UniProtKB-EC"/>
</dbReference>
<dbReference type="GO" id="GO:0005829">
    <property type="term" value="C:cytosol"/>
    <property type="evidence" value="ECO:0007669"/>
    <property type="project" value="TreeGrafter"/>
</dbReference>
<dbReference type="InterPro" id="IPR029056">
    <property type="entry name" value="Ribokinase-like"/>
</dbReference>
<dbReference type="PANTHER" id="PTHR20858:SF17">
    <property type="entry name" value="HYDROXYMETHYLPYRIMIDINE_PHOSPHOMETHYLPYRIMIDINE KINASE THI20-RELATED"/>
    <property type="match status" value="1"/>
</dbReference>
<evidence type="ECO:0000313" key="4">
    <source>
        <dbReference type="EMBL" id="HFX13291.1"/>
    </source>
</evidence>
<feature type="domain" description="Pyridoxamine kinase/Phosphomethylpyrimidine kinase" evidence="3">
    <location>
        <begin position="14"/>
        <end position="257"/>
    </location>
</feature>
<keyword evidence="4" id="KW-0808">Transferase</keyword>
<comment type="pathway">
    <text evidence="1">Cofactor biosynthesis; thiamine diphosphate biosynthesis.</text>
</comment>
<dbReference type="SUPFAM" id="SSF53613">
    <property type="entry name" value="Ribokinase-like"/>
    <property type="match status" value="1"/>
</dbReference>
<keyword evidence="4" id="KW-0418">Kinase</keyword>
<dbReference type="InterPro" id="IPR013749">
    <property type="entry name" value="PM/HMP-P_kinase-1"/>
</dbReference>
<dbReference type="Gene3D" id="3.40.1190.20">
    <property type="match status" value="1"/>
</dbReference>
<protein>
    <recommendedName>
        <fullName evidence="2">hydroxymethylpyrimidine kinase</fullName>
        <ecNumber evidence="2">2.7.1.49</ecNumber>
    </recommendedName>
</protein>
<evidence type="ECO:0000259" key="3">
    <source>
        <dbReference type="Pfam" id="PF08543"/>
    </source>
</evidence>
<dbReference type="PANTHER" id="PTHR20858">
    <property type="entry name" value="PHOSPHOMETHYLPYRIMIDINE KINASE"/>
    <property type="match status" value="1"/>
</dbReference>
<name>A0A7C3MKL7_DICTH</name>
<reference evidence="4" key="1">
    <citation type="journal article" date="2020" name="mSystems">
        <title>Genome- and Community-Level Interaction Insights into Carbon Utilization and Element Cycling Functions of Hydrothermarchaeota in Hydrothermal Sediment.</title>
        <authorList>
            <person name="Zhou Z."/>
            <person name="Liu Y."/>
            <person name="Xu W."/>
            <person name="Pan J."/>
            <person name="Luo Z.H."/>
            <person name="Li M."/>
        </authorList>
    </citation>
    <scope>NUCLEOTIDE SEQUENCE [LARGE SCALE GENOMIC DNA]</scope>
    <source>
        <strain evidence="4">SpSt-81</strain>
    </source>
</reference>
<dbReference type="EC" id="2.7.1.49" evidence="2"/>
<gene>
    <name evidence="4" type="ORF">ENW00_03905</name>
</gene>
<accession>A0A7C3MKL7</accession>
<comment type="caution">
    <text evidence="4">The sequence shown here is derived from an EMBL/GenBank/DDBJ whole genome shotgun (WGS) entry which is preliminary data.</text>
</comment>
<organism evidence="4">
    <name type="scientific">Dictyoglomus thermophilum</name>
    <dbReference type="NCBI Taxonomy" id="14"/>
    <lineage>
        <taxon>Bacteria</taxon>
        <taxon>Pseudomonadati</taxon>
        <taxon>Dictyoglomota</taxon>
        <taxon>Dictyoglomia</taxon>
        <taxon>Dictyoglomales</taxon>
        <taxon>Dictyoglomaceae</taxon>
        <taxon>Dictyoglomus</taxon>
    </lineage>
</organism>
<dbReference type="InterPro" id="IPR004399">
    <property type="entry name" value="HMP/HMP-P_kinase_dom"/>
</dbReference>